<gene>
    <name evidence="1" type="ORF">ACFFGT_07420</name>
</gene>
<dbReference type="RefSeq" id="WP_377021876.1">
    <property type="nucleotide sequence ID" value="NZ_JBHLTS010000018.1"/>
</dbReference>
<sequence length="71" mass="8233">MDVLVFATSVRQKRQVSRVQNLLTKVPAIAQWNFDLEDCDNILRVEARDLSPRYIESLLQKAGIHCQELSY</sequence>
<evidence type="ECO:0000313" key="2">
    <source>
        <dbReference type="Proteomes" id="UP001589828"/>
    </source>
</evidence>
<organism evidence="1 2">
    <name type="scientific">Mucilaginibacter angelicae</name>
    <dbReference type="NCBI Taxonomy" id="869718"/>
    <lineage>
        <taxon>Bacteria</taxon>
        <taxon>Pseudomonadati</taxon>
        <taxon>Bacteroidota</taxon>
        <taxon>Sphingobacteriia</taxon>
        <taxon>Sphingobacteriales</taxon>
        <taxon>Sphingobacteriaceae</taxon>
        <taxon>Mucilaginibacter</taxon>
    </lineage>
</organism>
<keyword evidence="2" id="KW-1185">Reference proteome</keyword>
<accession>A0ABV6L3I8</accession>
<evidence type="ECO:0000313" key="1">
    <source>
        <dbReference type="EMBL" id="MFC0514020.1"/>
    </source>
</evidence>
<dbReference type="EMBL" id="JBHLTS010000018">
    <property type="protein sequence ID" value="MFC0514020.1"/>
    <property type="molecule type" value="Genomic_DNA"/>
</dbReference>
<comment type="caution">
    <text evidence="1">The sequence shown here is derived from an EMBL/GenBank/DDBJ whole genome shotgun (WGS) entry which is preliminary data.</text>
</comment>
<reference evidence="1 2" key="1">
    <citation type="submission" date="2024-09" db="EMBL/GenBank/DDBJ databases">
        <authorList>
            <person name="Sun Q."/>
            <person name="Mori K."/>
        </authorList>
    </citation>
    <scope>NUCLEOTIDE SEQUENCE [LARGE SCALE GENOMIC DNA]</scope>
    <source>
        <strain evidence="1 2">NCAIM B.02415</strain>
    </source>
</reference>
<proteinExistence type="predicted"/>
<name>A0ABV6L3I8_9SPHI</name>
<dbReference type="Proteomes" id="UP001589828">
    <property type="component" value="Unassembled WGS sequence"/>
</dbReference>
<protein>
    <submittedName>
        <fullName evidence="1">Uncharacterized protein</fullName>
    </submittedName>
</protein>